<dbReference type="EMBL" id="PYHO01000004">
    <property type="protein sequence ID" value="PSR47495.1"/>
    <property type="molecule type" value="Genomic_DNA"/>
</dbReference>
<proteinExistence type="predicted"/>
<dbReference type="RefSeq" id="WP_064169507.1">
    <property type="nucleotide sequence ID" value="NZ_CABMMU010000004.1"/>
</dbReference>
<keyword evidence="3" id="KW-1185">Reference proteome</keyword>
<comment type="caution">
    <text evidence="2">The sequence shown here is derived from an EMBL/GenBank/DDBJ whole genome shotgun (WGS) entry which is preliminary data.</text>
</comment>
<name>A0A2T2Y4N3_9ENTR</name>
<dbReference type="Proteomes" id="UP000240892">
    <property type="component" value="Unassembled WGS sequence"/>
</dbReference>
<evidence type="ECO:0000313" key="3">
    <source>
        <dbReference type="Proteomes" id="UP000240892"/>
    </source>
</evidence>
<dbReference type="AlphaFoldDB" id="A0A2T2Y4N3"/>
<evidence type="ECO:0000313" key="2">
    <source>
        <dbReference type="EMBL" id="PSR47495.1"/>
    </source>
</evidence>
<dbReference type="Pfam" id="PF13973">
    <property type="entry name" value="DUF4222"/>
    <property type="match status" value="1"/>
</dbReference>
<sequence length="72" mass="8251">MVKSNSGAAASGFAHPEILPGDKWADKSGVRVIIESYRFNRVTFYREGYVSPCIYPEQRFIKEFQPVREVKP</sequence>
<gene>
    <name evidence="2" type="ORF">C8256_07590</name>
</gene>
<organism evidence="2 3">
    <name type="scientific">Kluyvera genomosp. 2</name>
    <dbReference type="NCBI Taxonomy" id="2774054"/>
    <lineage>
        <taxon>Bacteria</taxon>
        <taxon>Pseudomonadati</taxon>
        <taxon>Pseudomonadota</taxon>
        <taxon>Gammaproteobacteria</taxon>
        <taxon>Enterobacterales</taxon>
        <taxon>Enterobacteriaceae</taxon>
        <taxon>Kluyvera</taxon>
    </lineage>
</organism>
<reference evidence="2 3" key="1">
    <citation type="submission" date="2018-03" db="EMBL/GenBank/DDBJ databases">
        <title>First report of an OXA-48+CTX-M-M-producing Kluyvera ascorbata clone recovered from patients admitted in a University Hospital in Madrid, Spain.</title>
        <authorList>
            <person name="Hernandez-Garcia M."/>
            <person name="Leon-Sampedro R."/>
            <person name="Perez-Viso B."/>
            <person name="Morosini M.I."/>
            <person name="Lopez-Fresnena N."/>
            <person name="Coque T.M."/>
            <person name="Bonten M."/>
            <person name="Malhotra-Kumar S."/>
            <person name="Ruiz-Garbajosa P."/>
            <person name="Canton R."/>
        </authorList>
    </citation>
    <scope>NUCLEOTIDE SEQUENCE [LARGE SCALE GENOMIC DNA]</scope>
    <source>
        <strain evidence="2 3">KA2</strain>
    </source>
</reference>
<dbReference type="InterPro" id="IPR025317">
    <property type="entry name" value="DUF4222"/>
</dbReference>
<protein>
    <submittedName>
        <fullName evidence="2">DUF4222 domain-containing protein</fullName>
    </submittedName>
</protein>
<evidence type="ECO:0000256" key="1">
    <source>
        <dbReference type="SAM" id="MobiDB-lite"/>
    </source>
</evidence>
<accession>A0A2T2Y4N3</accession>
<feature type="region of interest" description="Disordered" evidence="1">
    <location>
        <begin position="1"/>
        <end position="20"/>
    </location>
</feature>